<evidence type="ECO:0000256" key="1">
    <source>
        <dbReference type="SAM" id="Phobius"/>
    </source>
</evidence>
<dbReference type="Pfam" id="PF08937">
    <property type="entry name" value="ThsB_TIR"/>
    <property type="match status" value="1"/>
</dbReference>
<dbReference type="InterPro" id="IPR056918">
    <property type="entry name" value="8xMP"/>
</dbReference>
<organism evidence="3 4">
    <name type="scientific">Yeosuana aromativorans</name>
    <dbReference type="NCBI Taxonomy" id="288019"/>
    <lineage>
        <taxon>Bacteria</taxon>
        <taxon>Pseudomonadati</taxon>
        <taxon>Bacteroidota</taxon>
        <taxon>Flavobacteriia</taxon>
        <taxon>Flavobacteriales</taxon>
        <taxon>Flavobacteriaceae</taxon>
        <taxon>Yeosuana</taxon>
    </lineage>
</organism>
<feature type="domain" description="Thoeris protein ThsB TIR-like" evidence="2">
    <location>
        <begin position="33"/>
        <end position="90"/>
    </location>
</feature>
<dbReference type="SUPFAM" id="SSF52200">
    <property type="entry name" value="Toll/Interleukin receptor TIR domain"/>
    <property type="match status" value="1"/>
</dbReference>
<evidence type="ECO:0000313" key="4">
    <source>
        <dbReference type="Proteomes" id="UP000612329"/>
    </source>
</evidence>
<dbReference type="Proteomes" id="UP000612329">
    <property type="component" value="Unassembled WGS sequence"/>
</dbReference>
<dbReference type="AlphaFoldDB" id="A0A8J3BQ06"/>
<dbReference type="RefSeq" id="WP_188653113.1">
    <property type="nucleotide sequence ID" value="NZ_BMNR01000005.1"/>
</dbReference>
<keyword evidence="4" id="KW-1185">Reference proteome</keyword>
<keyword evidence="1" id="KW-0472">Membrane</keyword>
<accession>A0A8J3BQ06</accession>
<comment type="caution">
    <text evidence="3">The sequence shown here is derived from an EMBL/GenBank/DDBJ whole genome shotgun (WGS) entry which is preliminary data.</text>
</comment>
<dbReference type="InterPro" id="IPR035897">
    <property type="entry name" value="Toll_tir_struct_dom_sf"/>
</dbReference>
<sequence length="279" mass="32722">MKLFICNRTIENQEVESLIDDLLKVSENAFAIQRETEHSEKWKNIVEQKMQESDFIVFAIGKETFQSDQLKWEYAKAKQLNKQIIGIKLKEITEDSILFCQGFQVFDNAEQSNKFLAKTYEDDRKLRFEQYKMMVSSTEKVTESRMKVNNLFFTITSSILSVGFVLGKTFGFSIAATIGMFILTLLSFIISLFWERLIDSYGKLNTGKFKVIDKIEKQLRTNMFEDEWKILTEEIKYEPNSKTETKVITYFRTFIVIIGILELCYLGYLLYPLIPVCHH</sequence>
<feature type="transmembrane region" description="Helical" evidence="1">
    <location>
        <begin position="172"/>
        <end position="194"/>
    </location>
</feature>
<protein>
    <recommendedName>
        <fullName evidence="2">Thoeris protein ThsB TIR-like domain-containing protein</fullName>
    </recommendedName>
</protein>
<feature type="transmembrane region" description="Helical" evidence="1">
    <location>
        <begin position="250"/>
        <end position="271"/>
    </location>
</feature>
<keyword evidence="1" id="KW-0812">Transmembrane</keyword>
<evidence type="ECO:0000313" key="3">
    <source>
        <dbReference type="EMBL" id="GGK27681.1"/>
    </source>
</evidence>
<feature type="transmembrane region" description="Helical" evidence="1">
    <location>
        <begin position="148"/>
        <end position="166"/>
    </location>
</feature>
<dbReference type="InterPro" id="IPR015032">
    <property type="entry name" value="ThsB__TIR-like_domain"/>
</dbReference>
<gene>
    <name evidence="3" type="ORF">GCM10007962_22430</name>
</gene>
<dbReference type="Gene3D" id="3.40.50.10140">
    <property type="entry name" value="Toll/interleukin-1 receptor homology (TIR) domain"/>
    <property type="match status" value="1"/>
</dbReference>
<name>A0A8J3BQ06_9FLAO</name>
<reference evidence="3" key="2">
    <citation type="submission" date="2020-09" db="EMBL/GenBank/DDBJ databases">
        <authorList>
            <person name="Sun Q."/>
            <person name="Ohkuma M."/>
        </authorList>
    </citation>
    <scope>NUCLEOTIDE SEQUENCE</scope>
    <source>
        <strain evidence="3">JCM 12862</strain>
    </source>
</reference>
<dbReference type="Pfam" id="PF24838">
    <property type="entry name" value="8xMP"/>
    <property type="match status" value="1"/>
</dbReference>
<evidence type="ECO:0000259" key="2">
    <source>
        <dbReference type="Pfam" id="PF08937"/>
    </source>
</evidence>
<reference evidence="3" key="1">
    <citation type="journal article" date="2014" name="Int. J. Syst. Evol. Microbiol.">
        <title>Complete genome sequence of Corynebacterium casei LMG S-19264T (=DSM 44701T), isolated from a smear-ripened cheese.</title>
        <authorList>
            <consortium name="US DOE Joint Genome Institute (JGI-PGF)"/>
            <person name="Walter F."/>
            <person name="Albersmeier A."/>
            <person name="Kalinowski J."/>
            <person name="Ruckert C."/>
        </authorList>
    </citation>
    <scope>NUCLEOTIDE SEQUENCE</scope>
    <source>
        <strain evidence="3">JCM 12862</strain>
    </source>
</reference>
<keyword evidence="1" id="KW-1133">Transmembrane helix</keyword>
<proteinExistence type="predicted"/>
<dbReference type="EMBL" id="BMNR01000005">
    <property type="protein sequence ID" value="GGK27681.1"/>
    <property type="molecule type" value="Genomic_DNA"/>
</dbReference>